<feature type="transmembrane region" description="Helical" evidence="1">
    <location>
        <begin position="349"/>
        <end position="371"/>
    </location>
</feature>
<proteinExistence type="predicted"/>
<feature type="transmembrane region" description="Helical" evidence="1">
    <location>
        <begin position="237"/>
        <end position="257"/>
    </location>
</feature>
<feature type="transmembrane region" description="Helical" evidence="1">
    <location>
        <begin position="208"/>
        <end position="225"/>
    </location>
</feature>
<feature type="transmembrane region" description="Helical" evidence="1">
    <location>
        <begin position="112"/>
        <end position="132"/>
    </location>
</feature>
<feature type="transmembrane region" description="Helical" evidence="1">
    <location>
        <begin position="184"/>
        <end position="202"/>
    </location>
</feature>
<feature type="transmembrane region" description="Helical" evidence="1">
    <location>
        <begin position="14"/>
        <end position="31"/>
    </location>
</feature>
<keyword evidence="3" id="KW-1185">Reference proteome</keyword>
<feature type="transmembrane region" description="Helical" evidence="1">
    <location>
        <begin position="43"/>
        <end position="62"/>
    </location>
</feature>
<dbReference type="EMBL" id="BAABFT010000007">
    <property type="protein sequence ID" value="GAA4327284.1"/>
    <property type="molecule type" value="Genomic_DNA"/>
</dbReference>
<dbReference type="Proteomes" id="UP001500582">
    <property type="component" value="Unassembled WGS sequence"/>
</dbReference>
<feature type="transmembrane region" description="Helical" evidence="1">
    <location>
        <begin position="413"/>
        <end position="431"/>
    </location>
</feature>
<sequence length="444" mass="51033">MDWYTFGLLLYDNLYLYLGILAVSLFLYFILFKKNYISFLDPLIFNLIYSVFGFSVVVFLYATQSIELKYFISYLLTQAAFFIGLFFFKPLTRNSIVSGTNVKTYFEYESMLIKLLFMLTSVTYIFVQLLSYKLVGIPLFLESRLGAYADSGGLGILGRVLDVLRPATAFLLVYLLLEVKKGAGFKFYLFVYTVFLLLSFALSGSKSLFMSLGFVLFIYLILNAQKLKRYFFNLRKYERYIIAGGLSFAFIVIFAQLKSSDTGEGNSLNIFLYRLVASGDTYYFSYPNNNIETINGSKYFLALFGDIFSTLRIVPRDYQPEVLGVQLFHIYTDADLIAGPNARHNVFGYIYYGMYGSIIFSFLIGFSLGFLRNKLFFSLKKNVIGQLLFMFLYINLCFIETDPPVAMTGIENVLLIFPVFLILAFMLYVPLYNMKKQKVGYEVG</sequence>
<keyword evidence="1" id="KW-0472">Membrane</keyword>
<organism evidence="2 3">
    <name type="scientific">Mucilaginibacter gynuensis</name>
    <dbReference type="NCBI Taxonomy" id="1302236"/>
    <lineage>
        <taxon>Bacteria</taxon>
        <taxon>Pseudomonadati</taxon>
        <taxon>Bacteroidota</taxon>
        <taxon>Sphingobacteriia</taxon>
        <taxon>Sphingobacteriales</taxon>
        <taxon>Sphingobacteriaceae</taxon>
        <taxon>Mucilaginibacter</taxon>
    </lineage>
</organism>
<gene>
    <name evidence="2" type="ORF">GCM10023149_30610</name>
</gene>
<dbReference type="RefSeq" id="WP_345211996.1">
    <property type="nucleotide sequence ID" value="NZ_BAABFT010000007.1"/>
</dbReference>
<name>A0ABP8GNH1_9SPHI</name>
<dbReference type="NCBIfam" id="TIGR04370">
    <property type="entry name" value="glyco_rpt_poly"/>
    <property type="match status" value="1"/>
</dbReference>
<feature type="transmembrane region" description="Helical" evidence="1">
    <location>
        <begin position="68"/>
        <end position="91"/>
    </location>
</feature>
<protein>
    <recommendedName>
        <fullName evidence="4">Oligosaccharide repeat unit polymerase</fullName>
    </recommendedName>
</protein>
<evidence type="ECO:0000313" key="3">
    <source>
        <dbReference type="Proteomes" id="UP001500582"/>
    </source>
</evidence>
<comment type="caution">
    <text evidence="2">The sequence shown here is derived from an EMBL/GenBank/DDBJ whole genome shotgun (WGS) entry which is preliminary data.</text>
</comment>
<evidence type="ECO:0000313" key="2">
    <source>
        <dbReference type="EMBL" id="GAA4327284.1"/>
    </source>
</evidence>
<accession>A0ABP8GNH1</accession>
<reference evidence="3" key="1">
    <citation type="journal article" date="2019" name="Int. J. Syst. Evol. Microbiol.">
        <title>The Global Catalogue of Microorganisms (GCM) 10K type strain sequencing project: providing services to taxonomists for standard genome sequencing and annotation.</title>
        <authorList>
            <consortium name="The Broad Institute Genomics Platform"/>
            <consortium name="The Broad Institute Genome Sequencing Center for Infectious Disease"/>
            <person name="Wu L."/>
            <person name="Ma J."/>
        </authorList>
    </citation>
    <scope>NUCLEOTIDE SEQUENCE [LARGE SCALE GENOMIC DNA]</scope>
    <source>
        <strain evidence="3">JCM 17705</strain>
    </source>
</reference>
<evidence type="ECO:0000256" key="1">
    <source>
        <dbReference type="SAM" id="Phobius"/>
    </source>
</evidence>
<feature type="transmembrane region" description="Helical" evidence="1">
    <location>
        <begin position="152"/>
        <end position="177"/>
    </location>
</feature>
<evidence type="ECO:0008006" key="4">
    <source>
        <dbReference type="Google" id="ProtNLM"/>
    </source>
</evidence>
<keyword evidence="1" id="KW-1133">Transmembrane helix</keyword>
<feature type="transmembrane region" description="Helical" evidence="1">
    <location>
        <begin position="383"/>
        <end position="401"/>
    </location>
</feature>
<keyword evidence="1" id="KW-0812">Transmembrane</keyword>